<dbReference type="AlphaFoldDB" id="A0AAV7N1D5"/>
<gene>
    <name evidence="3" type="ORF">NDU88_007174</name>
</gene>
<feature type="domain" description="DUF4550" evidence="2">
    <location>
        <begin position="77"/>
        <end position="170"/>
    </location>
</feature>
<protein>
    <recommendedName>
        <fullName evidence="2">DUF4550 domain-containing protein</fullName>
    </recommendedName>
</protein>
<reference evidence="3" key="1">
    <citation type="journal article" date="2022" name="bioRxiv">
        <title>Sequencing and chromosome-scale assembly of the giantPleurodeles waltlgenome.</title>
        <authorList>
            <person name="Brown T."/>
            <person name="Elewa A."/>
            <person name="Iarovenko S."/>
            <person name="Subramanian E."/>
            <person name="Araus A.J."/>
            <person name="Petzold A."/>
            <person name="Susuki M."/>
            <person name="Suzuki K.-i.T."/>
            <person name="Hayashi T."/>
            <person name="Toyoda A."/>
            <person name="Oliveira C."/>
            <person name="Osipova E."/>
            <person name="Leigh N.D."/>
            <person name="Simon A."/>
            <person name="Yun M.H."/>
        </authorList>
    </citation>
    <scope>NUCLEOTIDE SEQUENCE</scope>
    <source>
        <strain evidence="3">20211129_DDA</strain>
        <tissue evidence="3">Liver</tissue>
    </source>
</reference>
<feature type="region of interest" description="Disordered" evidence="1">
    <location>
        <begin position="1"/>
        <end position="70"/>
    </location>
</feature>
<feature type="region of interest" description="Disordered" evidence="1">
    <location>
        <begin position="233"/>
        <end position="258"/>
    </location>
</feature>
<dbReference type="EMBL" id="JANPWB010000013">
    <property type="protein sequence ID" value="KAJ1109816.1"/>
    <property type="molecule type" value="Genomic_DNA"/>
</dbReference>
<proteinExistence type="predicted"/>
<accession>A0AAV7N1D5</accession>
<feature type="compositionally biased region" description="Low complexity" evidence="1">
    <location>
        <begin position="324"/>
        <end position="333"/>
    </location>
</feature>
<evidence type="ECO:0000259" key="2">
    <source>
        <dbReference type="Pfam" id="PF15084"/>
    </source>
</evidence>
<name>A0AAV7N1D5_PLEWA</name>
<feature type="region of interest" description="Disordered" evidence="1">
    <location>
        <begin position="270"/>
        <end position="344"/>
    </location>
</feature>
<sequence>MDKDGSVVDHLSTNLESTESSLDRKPPDSSHLVNFTVTTSFAIPKPPSKEQKKVSEKGSAKSKEPNKVVSSPKAQGYYHMEYFLFPDDAVPIKADVVVFGAVAKLYMENETKVLKPWQEDDKIWLAWTQNIELNVTREFLQKITSYRPMFMMWNTKDKVCSRARFDRPKAFRLANPDEDTAMGTSNLVLKQRKLYEDTQPPHSFISLKDINPISSPRGLQYNRVTAELKPLSAGAEVSEKLPPISSAPPSSIGHSRAGDRVSLRSADFIGNLPSLPLPSREKTSDLKHKSDKTHLEGSANKEKPIMTKTETQKVPSLTPRGRGKSSAVKSKSPPKGDKKNAKSAHVPEMKYHFTMQLDLLPLLAGDESVTSYLKEPFQNILYGYVTMAVDAPLLSSEQKQELNPLVIRINSATCLPNTPVPIEVLKAKCLPVYCRYRFHDQPLHQTHDQEHGTHVYFKDVNVILTGTISPGKLREYLRGPPLEIEVHDRDKKMEDFVKTPSLFGSEPEDEKLSNVGLVASKRTVYNPFMEKDKMWNPYGIAKVDLSDLLLGEKYLNIMVPIHSCVAPDPIGYQRDSKSGKIMGVPGSVDGPQGSPLRMGHYLESNSILKLRVDIAVPLTPTSESSDCPYGRLIYIFDNDNTTLLYELMKLIMQINAKALKLDEYCLSLIQECLPKIKLKPEEKGNTALDVITGFHILDGQIHLFILEGLKDKAIKQLWEQTPIRSFQSKGGKLEILYNSDMSFHQRLYEDLDAILYHVQLHEPLSSIVQQPLLYVRDMLPSACFQALSRLDHICHVTKLREVIQGDLLPSVEMVNLLSREFGIPLTKETFLHKVPLLSSSYPVSPDAEENNFKPSAFHVPLDNYNPKYMQWKKDQQISLQDCKDHIKNNIDAVYEMQRKFGNPLEKTISFVPPDGKLVHNYSCQSLNSSELAKKRLRQELAKEPKQIFTYSQVYTSASLEPVDRDDEIKALATKSKDEWLTPDGFIIPGSKSSLECNQHTKKPDEARLADLSKKWKENVLHANILKPTLNRDRWSWMHRHLDFDLYKRPSLFFDTSPPIITHLPGETFKDEQMHEQLDFSKCNAGVDDSKMKIYRCSTEAEQATKGLKAGDQLSKLSGLLKDRPEKLSLRLPDMILKPIPAFAVMRDTEEPTSCGFIPGAQTHHSLKWKTNMIPLHDMEHTKFDELRGKDFNAYCSNHQFLYKRKINELCDEEKKSLIWQHSCKEQPIRRCKVEIKKSRNMVETQAINNVLLHVE</sequence>
<evidence type="ECO:0000313" key="4">
    <source>
        <dbReference type="Proteomes" id="UP001066276"/>
    </source>
</evidence>
<feature type="compositionally biased region" description="Low complexity" evidence="1">
    <location>
        <begin position="11"/>
        <end position="20"/>
    </location>
</feature>
<evidence type="ECO:0000256" key="1">
    <source>
        <dbReference type="SAM" id="MobiDB-lite"/>
    </source>
</evidence>
<dbReference type="Pfam" id="PF15084">
    <property type="entry name" value="DUF4550"/>
    <property type="match status" value="1"/>
</dbReference>
<feature type="compositionally biased region" description="Basic and acidic residues" evidence="1">
    <location>
        <begin position="279"/>
        <end position="305"/>
    </location>
</feature>
<organism evidence="3 4">
    <name type="scientific">Pleurodeles waltl</name>
    <name type="common">Iberian ribbed newt</name>
    <dbReference type="NCBI Taxonomy" id="8319"/>
    <lineage>
        <taxon>Eukaryota</taxon>
        <taxon>Metazoa</taxon>
        <taxon>Chordata</taxon>
        <taxon>Craniata</taxon>
        <taxon>Vertebrata</taxon>
        <taxon>Euteleostomi</taxon>
        <taxon>Amphibia</taxon>
        <taxon>Batrachia</taxon>
        <taxon>Caudata</taxon>
        <taxon>Salamandroidea</taxon>
        <taxon>Salamandridae</taxon>
        <taxon>Pleurodelinae</taxon>
        <taxon>Pleurodeles</taxon>
    </lineage>
</organism>
<dbReference type="Proteomes" id="UP001066276">
    <property type="component" value="Chromosome 9"/>
</dbReference>
<feature type="compositionally biased region" description="Basic and acidic residues" evidence="1">
    <location>
        <begin position="47"/>
        <end position="66"/>
    </location>
</feature>
<feature type="compositionally biased region" description="Low complexity" evidence="1">
    <location>
        <begin position="242"/>
        <end position="252"/>
    </location>
</feature>
<dbReference type="PANTHER" id="PTHR33667">
    <property type="entry name" value="SI:DKEY-57N24.6"/>
    <property type="match status" value="1"/>
</dbReference>
<dbReference type="InterPro" id="IPR027876">
    <property type="entry name" value="DUF4550"/>
</dbReference>
<comment type="caution">
    <text evidence="3">The sequence shown here is derived from an EMBL/GenBank/DDBJ whole genome shotgun (WGS) entry which is preliminary data.</text>
</comment>
<feature type="compositionally biased region" description="Basic and acidic residues" evidence="1">
    <location>
        <begin position="334"/>
        <end position="344"/>
    </location>
</feature>
<dbReference type="PANTHER" id="PTHR33667:SF7">
    <property type="entry name" value="RIKEN CDNA 1810020O05 GENE"/>
    <property type="match status" value="1"/>
</dbReference>
<feature type="compositionally biased region" description="Polar residues" evidence="1">
    <location>
        <begin position="31"/>
        <end position="41"/>
    </location>
</feature>
<evidence type="ECO:0000313" key="3">
    <source>
        <dbReference type="EMBL" id="KAJ1109816.1"/>
    </source>
</evidence>
<keyword evidence="4" id="KW-1185">Reference proteome</keyword>